<reference evidence="2" key="1">
    <citation type="submission" date="2020-11" db="EMBL/GenBank/DDBJ databases">
        <authorList>
            <person name="Tran Van P."/>
        </authorList>
    </citation>
    <scope>NUCLEOTIDE SEQUENCE</scope>
</reference>
<dbReference type="EMBL" id="OE183898">
    <property type="protein sequence ID" value="CAD7576120.1"/>
    <property type="molecule type" value="Genomic_DNA"/>
</dbReference>
<protein>
    <submittedName>
        <fullName evidence="2">(California timema) hypothetical protein</fullName>
    </submittedName>
</protein>
<evidence type="ECO:0000256" key="1">
    <source>
        <dbReference type="SAM" id="MobiDB-lite"/>
    </source>
</evidence>
<proteinExistence type="predicted"/>
<accession>A0A7R9JBC9</accession>
<feature type="compositionally biased region" description="Basic and acidic residues" evidence="1">
    <location>
        <begin position="71"/>
        <end position="86"/>
    </location>
</feature>
<name>A0A7R9JBC9_TIMCA</name>
<dbReference type="AlphaFoldDB" id="A0A7R9JBC9"/>
<organism evidence="2">
    <name type="scientific">Timema californicum</name>
    <name type="common">California timema</name>
    <name type="synonym">Walking stick</name>
    <dbReference type="NCBI Taxonomy" id="61474"/>
    <lineage>
        <taxon>Eukaryota</taxon>
        <taxon>Metazoa</taxon>
        <taxon>Ecdysozoa</taxon>
        <taxon>Arthropoda</taxon>
        <taxon>Hexapoda</taxon>
        <taxon>Insecta</taxon>
        <taxon>Pterygota</taxon>
        <taxon>Neoptera</taxon>
        <taxon>Polyneoptera</taxon>
        <taxon>Phasmatodea</taxon>
        <taxon>Timematodea</taxon>
        <taxon>Timematoidea</taxon>
        <taxon>Timematidae</taxon>
        <taxon>Timema</taxon>
    </lineage>
</organism>
<gene>
    <name evidence="2" type="ORF">TCMB3V08_LOCUS8696</name>
</gene>
<evidence type="ECO:0000313" key="2">
    <source>
        <dbReference type="EMBL" id="CAD7576120.1"/>
    </source>
</evidence>
<feature type="region of interest" description="Disordered" evidence="1">
    <location>
        <begin position="66"/>
        <end position="86"/>
    </location>
</feature>
<sequence>MPNYNEYYEKKDMKKEQEEERCQKEIYHFTVTERVKIMTTYRKKKTMRDSSENVRRKIMKEMVRIKQKRERRTEKTDKSTSNDLDYERIKAPSVTTSSDLEYNNDEVSETTVSSLCVSPDKPSCSSEMSVIGRLVYCESDALDHVATKVGYYQSSNIVMVSACKQAIPIESLQDVGEDSANIFGLRVPCSQHNEPSSLLSQFSRLKHYLFIQCSRLKIGEPQISSHQSRYSVPIRKAMDVIVDFQSFIDDNQEFIVKELSVLSVCGTLLQHWVLKPPYAIEELSTDARKKADYIVNNLHGITWDSGDVDYSLLESLISRATTRAETIYVKGEENKKFLVKYTSTPIVDLFDRGCSSLKTLKFGRNMCMAHSSVWNFCSAPITWGLRDRMIEDGHAHHQTCAENKPVAPFCTVGKEKPVEPLAVTSIFNTLFPLDGVDAKRVIVGMSVKNNFTPYVQLEKCGESCAQHAISSEVILTNHEISLRRMCGDRMVVINEKQYAGIKRVAYLAPSWARLCEVSPSTDGTCDCRQGCEEEGGSQGRGTNYHTLPPITIARGSCCLFQDRDLTNMSWVGGEACRVGSRRGESNGCGKYVKRWRKEAIYSSQTESEEAGSRGRFRPISDGVNCDRIRTTNRLVYGGKETFSFPPSLHIDDPTVISMLKPQSGLPYQTAKKDVVQRPPTCKRILYEWLEHLKTPILFEDAICKIIICGSRPEECVQKLDQISGFVDGVDQEIQYVLEYILQFVGRLKIYSKQKEIDVLRRIMGSLTHQAVLIGDILKPTAGASPSLIDWLPSRHYIYNTTLRHWMTGKWVGEKKLEHSGTKLPQTSRLFQVVLNVYE</sequence>